<sequence length="212" mass="22986">MSSTSDVGAGIIDNTIIVTHSMGGLVMAHALAKGKCKFSDTTSWVALSSPMTGSMAADYLLDICNGETNEITVGLLELIGECPMSKARKSTVYQGEKYSTPSIDAAYETAQEAYRGNVTAAMCSDNYIGLISVYQAPSILGGTMISHKSKKNDALVEFQSCLGGLDENRFGNHYLDRFYRPQLNHADTAFLNGDGLLKDSQKPKKWFECLEL</sequence>
<comment type="caution">
    <text evidence="1">The sequence shown here is derived from an EMBL/GenBank/DDBJ whole genome shotgun (WGS) entry which is preliminary data.</text>
</comment>
<name>A0A8J5IV52_9STRA</name>
<dbReference type="EMBL" id="JAENGY010001783">
    <property type="protein sequence ID" value="KAG6946940.1"/>
    <property type="molecule type" value="Genomic_DNA"/>
</dbReference>
<evidence type="ECO:0000313" key="2">
    <source>
        <dbReference type="Proteomes" id="UP000709295"/>
    </source>
</evidence>
<reference evidence="1" key="1">
    <citation type="submission" date="2021-01" db="EMBL/GenBank/DDBJ databases">
        <title>Phytophthora aleatoria, a newly-described species from Pinus radiata is distinct from Phytophthora cactorum isolates based on comparative genomics.</title>
        <authorList>
            <person name="Mcdougal R."/>
            <person name="Panda P."/>
            <person name="Williams N."/>
            <person name="Studholme D.J."/>
        </authorList>
    </citation>
    <scope>NUCLEOTIDE SEQUENCE</scope>
    <source>
        <strain evidence="1">NZFS 4037</strain>
    </source>
</reference>
<proteinExistence type="predicted"/>
<evidence type="ECO:0000313" key="1">
    <source>
        <dbReference type="EMBL" id="KAG6946940.1"/>
    </source>
</evidence>
<protein>
    <submittedName>
        <fullName evidence="1">Uncharacterized protein</fullName>
    </submittedName>
</protein>
<accession>A0A8J5IV52</accession>
<dbReference type="PANTHER" id="PTHR22538:SF1">
    <property type="entry name" value="VWFD DOMAIN-CONTAINING PROTEIN"/>
    <property type="match status" value="1"/>
</dbReference>
<keyword evidence="2" id="KW-1185">Reference proteome</keyword>
<dbReference type="PANTHER" id="PTHR22538">
    <property type="entry name" value="CILIA- AND FLAGELLA-ASSOCIATED PROTEIN 74"/>
    <property type="match status" value="1"/>
</dbReference>
<dbReference type="Proteomes" id="UP000709295">
    <property type="component" value="Unassembled WGS sequence"/>
</dbReference>
<gene>
    <name evidence="1" type="ORF">JG688_00015766</name>
</gene>
<organism evidence="1 2">
    <name type="scientific">Phytophthora aleatoria</name>
    <dbReference type="NCBI Taxonomy" id="2496075"/>
    <lineage>
        <taxon>Eukaryota</taxon>
        <taxon>Sar</taxon>
        <taxon>Stramenopiles</taxon>
        <taxon>Oomycota</taxon>
        <taxon>Peronosporomycetes</taxon>
        <taxon>Peronosporales</taxon>
        <taxon>Peronosporaceae</taxon>
        <taxon>Phytophthora</taxon>
    </lineage>
</organism>
<dbReference type="AlphaFoldDB" id="A0A8J5IV52"/>